<gene>
    <name evidence="3" type="ORF">Fmac_025023</name>
</gene>
<dbReference type="InterPro" id="IPR001245">
    <property type="entry name" value="Ser-Thr/Tyr_kinase_cat_dom"/>
</dbReference>
<feature type="domain" description="Protein kinase" evidence="2">
    <location>
        <begin position="104"/>
        <end position="190"/>
    </location>
</feature>
<dbReference type="Pfam" id="PF07714">
    <property type="entry name" value="PK_Tyr_Ser-Thr"/>
    <property type="match status" value="1"/>
</dbReference>
<dbReference type="PROSITE" id="PS50011">
    <property type="entry name" value="PROTEIN_KINASE_DOM"/>
    <property type="match status" value="1"/>
</dbReference>
<feature type="compositionally biased region" description="Polar residues" evidence="1">
    <location>
        <begin position="1"/>
        <end position="22"/>
    </location>
</feature>
<evidence type="ECO:0000313" key="3">
    <source>
        <dbReference type="EMBL" id="KAL2325965.1"/>
    </source>
</evidence>
<feature type="region of interest" description="Disordered" evidence="1">
    <location>
        <begin position="1"/>
        <end position="41"/>
    </location>
</feature>
<accession>A0ABD1LR14</accession>
<evidence type="ECO:0000313" key="4">
    <source>
        <dbReference type="Proteomes" id="UP001603857"/>
    </source>
</evidence>
<organism evidence="3 4">
    <name type="scientific">Flemingia macrophylla</name>
    <dbReference type="NCBI Taxonomy" id="520843"/>
    <lineage>
        <taxon>Eukaryota</taxon>
        <taxon>Viridiplantae</taxon>
        <taxon>Streptophyta</taxon>
        <taxon>Embryophyta</taxon>
        <taxon>Tracheophyta</taxon>
        <taxon>Spermatophyta</taxon>
        <taxon>Magnoliopsida</taxon>
        <taxon>eudicotyledons</taxon>
        <taxon>Gunneridae</taxon>
        <taxon>Pentapetalae</taxon>
        <taxon>rosids</taxon>
        <taxon>fabids</taxon>
        <taxon>Fabales</taxon>
        <taxon>Fabaceae</taxon>
        <taxon>Papilionoideae</taxon>
        <taxon>50 kb inversion clade</taxon>
        <taxon>NPAAA clade</taxon>
        <taxon>indigoferoid/millettioid clade</taxon>
        <taxon>Phaseoleae</taxon>
        <taxon>Flemingia</taxon>
    </lineage>
</organism>
<keyword evidence="4" id="KW-1185">Reference proteome</keyword>
<sequence>MSSSPLAPPSFSTTASPYTPTRNPHALASSMPRTSSSRVHKSPLVMLERHRATACQLLVDEHCQEDHHRKEQHRAGDHTVVWWTLTAQPAVVLYSMLWRVKNSFSTSTKLRHGGFGSVHKAMLPLGQMVALKVMDSPGLLQREREFHNEFNLCSNLKSLFVVLFLGFSSNRRNQKLVLVYELMPNRELCA</sequence>
<dbReference type="InterPro" id="IPR011009">
    <property type="entry name" value="Kinase-like_dom_sf"/>
</dbReference>
<dbReference type="InterPro" id="IPR000719">
    <property type="entry name" value="Prot_kinase_dom"/>
</dbReference>
<dbReference type="AlphaFoldDB" id="A0ABD1LR14"/>
<name>A0ABD1LR14_9FABA</name>
<dbReference type="Proteomes" id="UP001603857">
    <property type="component" value="Unassembled WGS sequence"/>
</dbReference>
<evidence type="ECO:0000256" key="1">
    <source>
        <dbReference type="SAM" id="MobiDB-lite"/>
    </source>
</evidence>
<dbReference type="PANTHER" id="PTHR46821:SF2">
    <property type="entry name" value="OS03G0251700 PROTEIN"/>
    <property type="match status" value="1"/>
</dbReference>
<dbReference type="PANTHER" id="PTHR46821">
    <property type="entry name" value="OS07G0586332 PROTEIN"/>
    <property type="match status" value="1"/>
</dbReference>
<proteinExistence type="predicted"/>
<dbReference type="EMBL" id="JBGMDY010000008">
    <property type="protein sequence ID" value="KAL2325965.1"/>
    <property type="molecule type" value="Genomic_DNA"/>
</dbReference>
<protein>
    <recommendedName>
        <fullName evidence="2">Protein kinase domain-containing protein</fullName>
    </recommendedName>
</protein>
<dbReference type="Gene3D" id="3.30.200.20">
    <property type="entry name" value="Phosphorylase Kinase, domain 1"/>
    <property type="match status" value="1"/>
</dbReference>
<dbReference type="SUPFAM" id="SSF56112">
    <property type="entry name" value="Protein kinase-like (PK-like)"/>
    <property type="match status" value="1"/>
</dbReference>
<evidence type="ECO:0000259" key="2">
    <source>
        <dbReference type="PROSITE" id="PS50011"/>
    </source>
</evidence>
<comment type="caution">
    <text evidence="3">The sequence shown here is derived from an EMBL/GenBank/DDBJ whole genome shotgun (WGS) entry which is preliminary data.</text>
</comment>
<reference evidence="3 4" key="1">
    <citation type="submission" date="2024-08" db="EMBL/GenBank/DDBJ databases">
        <title>Insights into the chromosomal genome structure of Flemingia macrophylla.</title>
        <authorList>
            <person name="Ding Y."/>
            <person name="Zhao Y."/>
            <person name="Bi W."/>
            <person name="Wu M."/>
            <person name="Zhao G."/>
            <person name="Gong Y."/>
            <person name="Li W."/>
            <person name="Zhang P."/>
        </authorList>
    </citation>
    <scope>NUCLEOTIDE SEQUENCE [LARGE SCALE GENOMIC DNA]</scope>
    <source>
        <strain evidence="3">DYQJB</strain>
        <tissue evidence="3">Leaf</tissue>
    </source>
</reference>
<dbReference type="InterPro" id="IPR044576">
    <property type="entry name" value="At4g25390-like"/>
</dbReference>